<sequence length="205" mass="23732">MHDPIWQAEKKKILARLSIAIYKMTDEQLISLLHLFKDLELEGKEKLLESPQFHQDGAVAARDRQLLIARFFLLINQLSEADLLRFMNRYEEKRFAMLRKFPRVPCNITLDLAANGRAINCFARDISAGGMFVESCEPFTMDQPVFICFSVDQDQLALKLKARVIRLEQGGVGVQYEELTRYQLEIMKALINRLHRQISFQLDGA</sequence>
<dbReference type="OrthoDB" id="5418201at2"/>
<accession>A0A5K7YVZ3</accession>
<dbReference type="RefSeq" id="WP_155320187.1">
    <property type="nucleotide sequence ID" value="NZ_AP021874.1"/>
</dbReference>
<dbReference type="Gene3D" id="2.40.10.220">
    <property type="entry name" value="predicted glycosyltransferase like domains"/>
    <property type="match status" value="1"/>
</dbReference>
<dbReference type="InterPro" id="IPR009875">
    <property type="entry name" value="PilZ_domain"/>
</dbReference>
<dbReference type="KEGG" id="dalk:DSCA_64300"/>
<dbReference type="Pfam" id="PF07238">
    <property type="entry name" value="PilZ"/>
    <property type="match status" value="1"/>
</dbReference>
<dbReference type="GO" id="GO:0035438">
    <property type="term" value="F:cyclic-di-GMP binding"/>
    <property type="evidence" value="ECO:0007669"/>
    <property type="project" value="InterPro"/>
</dbReference>
<proteinExistence type="predicted"/>
<keyword evidence="3" id="KW-1185">Reference proteome</keyword>
<dbReference type="SUPFAM" id="SSF141371">
    <property type="entry name" value="PilZ domain-like"/>
    <property type="match status" value="1"/>
</dbReference>
<evidence type="ECO:0000259" key="1">
    <source>
        <dbReference type="Pfam" id="PF07238"/>
    </source>
</evidence>
<name>A0A5K7YVZ3_9BACT</name>
<gene>
    <name evidence="2" type="ORF">DSCA_64300</name>
</gene>
<protein>
    <recommendedName>
        <fullName evidence="1">PilZ domain-containing protein</fullName>
    </recommendedName>
</protein>
<dbReference type="EMBL" id="AP021874">
    <property type="protein sequence ID" value="BBO72500.1"/>
    <property type="molecule type" value="Genomic_DNA"/>
</dbReference>
<evidence type="ECO:0000313" key="2">
    <source>
        <dbReference type="EMBL" id="BBO72500.1"/>
    </source>
</evidence>
<evidence type="ECO:0000313" key="3">
    <source>
        <dbReference type="Proteomes" id="UP000427906"/>
    </source>
</evidence>
<feature type="domain" description="PilZ" evidence="1">
    <location>
        <begin position="99"/>
        <end position="192"/>
    </location>
</feature>
<organism evidence="2 3">
    <name type="scientific">Desulfosarcina alkanivorans</name>
    <dbReference type="NCBI Taxonomy" id="571177"/>
    <lineage>
        <taxon>Bacteria</taxon>
        <taxon>Pseudomonadati</taxon>
        <taxon>Thermodesulfobacteriota</taxon>
        <taxon>Desulfobacteria</taxon>
        <taxon>Desulfobacterales</taxon>
        <taxon>Desulfosarcinaceae</taxon>
        <taxon>Desulfosarcina</taxon>
    </lineage>
</organism>
<dbReference type="Proteomes" id="UP000427906">
    <property type="component" value="Chromosome"/>
</dbReference>
<reference evidence="2 3" key="1">
    <citation type="submission" date="2019-11" db="EMBL/GenBank/DDBJ databases">
        <title>Comparative genomics of hydrocarbon-degrading Desulfosarcina strains.</title>
        <authorList>
            <person name="Watanabe M."/>
            <person name="Kojima H."/>
            <person name="Fukui M."/>
        </authorList>
    </citation>
    <scope>NUCLEOTIDE SEQUENCE [LARGE SCALE GENOMIC DNA]</scope>
    <source>
        <strain evidence="2 3">PL12</strain>
    </source>
</reference>
<dbReference type="AlphaFoldDB" id="A0A5K7YVZ3"/>